<gene>
    <name evidence="1" type="ORF">FYJ72_14320</name>
</gene>
<name>A0A6I2U5L3_9BACT</name>
<protein>
    <submittedName>
        <fullName evidence="1">Uncharacterized protein</fullName>
    </submittedName>
</protein>
<dbReference type="RefSeq" id="WP_154483323.1">
    <property type="nucleotide sequence ID" value="NZ_VUNF01000049.1"/>
</dbReference>
<dbReference type="EMBL" id="VUNF01000049">
    <property type="protein sequence ID" value="MST78794.1"/>
    <property type="molecule type" value="Genomic_DNA"/>
</dbReference>
<proteinExistence type="predicted"/>
<evidence type="ECO:0000313" key="2">
    <source>
        <dbReference type="Proteomes" id="UP000450161"/>
    </source>
</evidence>
<organism evidence="1 2">
    <name type="scientific">Segatella copri</name>
    <dbReference type="NCBI Taxonomy" id="165179"/>
    <lineage>
        <taxon>Bacteria</taxon>
        <taxon>Pseudomonadati</taxon>
        <taxon>Bacteroidota</taxon>
        <taxon>Bacteroidia</taxon>
        <taxon>Bacteroidales</taxon>
        <taxon>Prevotellaceae</taxon>
        <taxon>Segatella</taxon>
    </lineage>
</organism>
<dbReference type="Gene3D" id="2.160.20.110">
    <property type="match status" value="2"/>
</dbReference>
<accession>A0A6I2U5L3</accession>
<reference evidence="1 2" key="1">
    <citation type="submission" date="2019-08" db="EMBL/GenBank/DDBJ databases">
        <title>In-depth cultivation of the pig gut microbiome towards novel bacterial diversity and tailored functional studies.</title>
        <authorList>
            <person name="Wylensek D."/>
            <person name="Hitch T.C.A."/>
            <person name="Clavel T."/>
        </authorList>
    </citation>
    <scope>NUCLEOTIDE SEQUENCE [LARGE SCALE GENOMIC DNA]</scope>
    <source>
        <strain evidence="1 2">LKV-178-WT-2C</strain>
    </source>
</reference>
<evidence type="ECO:0000313" key="1">
    <source>
        <dbReference type="EMBL" id="MST78794.1"/>
    </source>
</evidence>
<comment type="caution">
    <text evidence="1">The sequence shown here is derived from an EMBL/GenBank/DDBJ whole genome shotgun (WGS) entry which is preliminary data.</text>
</comment>
<sequence>MNRIISILYLLLFFTGESELYAWTYPTSKPSYPFTSGDGSSSNPYEIRNAQDLANLAYMVREGGEDYSGKYFVMTNDITLNENLVNADCTDRNTGDNFKVWTPIGKYGSWSDNKFKGNFNGNSHTIYGLFIEANDYYNGLFGVVDEGTIRNLTIADSYMHASNPYSSNFYGFIAGETSNATLLNCHVKNSCVTNSGIDSWNKIGIGGLVGRSLNEDVFSKCSFNGNFVLYSFRTESLVYAGGILGYGYTTPGYVSDVKLYSCSTKGKFKVTGSPAICVYGIGVNIGEAYGCVAGMDFDIQTHGDYNLGSVTCPLDVASFSFSSGRCTLCTTYGTIKVGEPDNPVRVKPLGEQSRSVNNIRIGTFSSVGKLYVNHEDMKDQCAAYTNVELYLHDDSKGKAFITSFGLAYIKSSTEYQVLTLKNCIVAGNHIIKSNTAIGYNPVLLFDYDDGDSPEDFDEAWERAKGVKYCTTVNGVKDEGFYFSKYEDKKFESITPVELKGDELLAGLNALSDGGNQWGRITTEGDLTDYPMPVICGGSISDMKGTGSQESPYLIGSEADLRLFQQTVEQGSGVDKYYMLTADIDMSEQPMPAIGPQAHPFQGTFDGNGHSINGLVTKEGYLFHYLQGTVKNLTLLDYKGKADKTGIVTSIACFVGGSADGQVSNPGYIKNCYVSGKIEAYRSSFAADNSVAATGLCLNIYEPSTVENSYFKGSIKVSSKTVDGQIVYSGGVGFSSPAATYLYVGGLAGTFSKGTESTNPTAIKQCYASFTYECDETGKTFDSKTVYGTIADQSSHQNVNDCFYVCDKEIDNYRTEKLGSESELNDKLGGFSGWKKGCYRPVVEGTKYYTATLPDESRTVTYLDAIPEANTTPNYIMNVKTSDDPYADKLVWKLPNVAVYVPSEQTDYIPNCMLDQTHDFKYTPTSGAATKGQLIYNLTQTDKGYHMICLPGVVERDDLPDGAKVMIIGKIQEDGGNEQVNVVMVDTIPAGVPCMLYVPTTTVTTGTTIPLVMRSGIVSTPTVNATYSDFKGTFSKNTNVPVGACTTAIYSGDNNTLPCFVRNTETTTAKPFTAWLEGATGDVQIVDYILLDEENKAMTVTLSEYNAKKSRINNIDNINNINNIKNIKMRRALKKDDWNTICLPYSLTSDEISSLFGSGTKVEVFSDLEYNSETNSYTIKFSAATEITAGTPYLIKPSKDVSDNIYEIKDRTITCTSETYVPTGISQTANNTTLTMQGEYNKRMITPFDVTESENIYLISGDKIYHVNSDVEMKGFRCYFVAKGAFSNAKVIHSDGTSTDLRLIDAKATGDTDAVYDLLGRKRDAQTKGLVIKNGIKVLK</sequence>
<dbReference type="Proteomes" id="UP000450161">
    <property type="component" value="Unassembled WGS sequence"/>
</dbReference>